<proteinExistence type="predicted"/>
<dbReference type="EMBL" id="LCHN01000033">
    <property type="protein sequence ID" value="KKT34609.1"/>
    <property type="molecule type" value="Genomic_DNA"/>
</dbReference>
<dbReference type="AlphaFoldDB" id="A0A0G1JGY7"/>
<sequence length="86" mass="9544">MEGPIAGYIIKSKKGLYLTRHLYWHLTPIENAHVFSPLETQEIIKRSLSEDWKTIVYSILPAVSIDGTIVAISGETTVASMIPSCL</sequence>
<reference evidence="1 2" key="1">
    <citation type="journal article" date="2015" name="Nature">
        <title>rRNA introns, odd ribosomes, and small enigmatic genomes across a large radiation of phyla.</title>
        <authorList>
            <person name="Brown C.T."/>
            <person name="Hug L.A."/>
            <person name="Thomas B.C."/>
            <person name="Sharon I."/>
            <person name="Castelle C.J."/>
            <person name="Singh A."/>
            <person name="Wilkins M.J."/>
            <person name="Williams K.H."/>
            <person name="Banfield J.F."/>
        </authorList>
    </citation>
    <scope>NUCLEOTIDE SEQUENCE [LARGE SCALE GENOMIC DNA]</scope>
</reference>
<evidence type="ECO:0000313" key="2">
    <source>
        <dbReference type="Proteomes" id="UP000034069"/>
    </source>
</evidence>
<comment type="caution">
    <text evidence="1">The sequence shown here is derived from an EMBL/GenBank/DDBJ whole genome shotgun (WGS) entry which is preliminary data.</text>
</comment>
<accession>A0A0G1JGY7</accession>
<organism evidence="1 2">
    <name type="scientific">Candidatus Collierbacteria bacterium GW2011_GWA1_44_12</name>
    <dbReference type="NCBI Taxonomy" id="1618376"/>
    <lineage>
        <taxon>Bacteria</taxon>
        <taxon>Candidatus Collieribacteriota</taxon>
    </lineage>
</organism>
<gene>
    <name evidence="1" type="ORF">UW23_C0033G0008</name>
</gene>
<evidence type="ECO:0000313" key="1">
    <source>
        <dbReference type="EMBL" id="KKT34609.1"/>
    </source>
</evidence>
<name>A0A0G1JGY7_9BACT</name>
<protein>
    <submittedName>
        <fullName evidence="1">Uncharacterized protein</fullName>
    </submittedName>
</protein>
<dbReference type="Proteomes" id="UP000034069">
    <property type="component" value="Unassembled WGS sequence"/>
</dbReference>